<dbReference type="GO" id="GO:0000723">
    <property type="term" value="P:telomere maintenance"/>
    <property type="evidence" value="ECO:0007669"/>
    <property type="project" value="TreeGrafter"/>
</dbReference>
<evidence type="ECO:0000313" key="3">
    <source>
        <dbReference type="EMBL" id="VEL15445.1"/>
    </source>
</evidence>
<organism evidence="3 4">
    <name type="scientific">Protopolystoma xenopodis</name>
    <dbReference type="NCBI Taxonomy" id="117903"/>
    <lineage>
        <taxon>Eukaryota</taxon>
        <taxon>Metazoa</taxon>
        <taxon>Spiralia</taxon>
        <taxon>Lophotrochozoa</taxon>
        <taxon>Platyhelminthes</taxon>
        <taxon>Monogenea</taxon>
        <taxon>Polyopisthocotylea</taxon>
        <taxon>Polystomatidea</taxon>
        <taxon>Polystomatidae</taxon>
        <taxon>Protopolystoma</taxon>
    </lineage>
</organism>
<gene>
    <name evidence="3" type="ORF">PXEA_LOCUS8885</name>
</gene>
<evidence type="ECO:0000259" key="2">
    <source>
        <dbReference type="Pfam" id="PF02735"/>
    </source>
</evidence>
<comment type="caution">
    <text evidence="3">The sequence shown here is derived from an EMBL/GenBank/DDBJ whole genome shotgun (WGS) entry which is preliminary data.</text>
</comment>
<dbReference type="Pfam" id="PF02735">
    <property type="entry name" value="Ku"/>
    <property type="match status" value="1"/>
</dbReference>
<dbReference type="GO" id="GO:0043564">
    <property type="term" value="C:Ku70:Ku80 complex"/>
    <property type="evidence" value="ECO:0007669"/>
    <property type="project" value="TreeGrafter"/>
</dbReference>
<dbReference type="InterPro" id="IPR016194">
    <property type="entry name" value="SPOC-like_C_dom_sf"/>
</dbReference>
<evidence type="ECO:0000313" key="4">
    <source>
        <dbReference type="Proteomes" id="UP000784294"/>
    </source>
</evidence>
<dbReference type="SUPFAM" id="SSF100939">
    <property type="entry name" value="SPOC domain-like"/>
    <property type="match status" value="1"/>
</dbReference>
<keyword evidence="4" id="KW-1185">Reference proteome</keyword>
<proteinExistence type="predicted"/>
<name>A0A3S5BRW0_9PLAT</name>
<dbReference type="GO" id="GO:0006303">
    <property type="term" value="P:double-strand break repair via nonhomologous end joining"/>
    <property type="evidence" value="ECO:0007669"/>
    <property type="project" value="InterPro"/>
</dbReference>
<feature type="domain" description="Ku" evidence="2">
    <location>
        <begin position="21"/>
        <end position="92"/>
    </location>
</feature>
<dbReference type="PANTHER" id="PTHR12604:SF2">
    <property type="entry name" value="X-RAY REPAIR CROSS-COMPLEMENTING PROTEIN 6"/>
    <property type="match status" value="1"/>
</dbReference>
<evidence type="ECO:0000256" key="1">
    <source>
        <dbReference type="ARBA" id="ARBA00023125"/>
    </source>
</evidence>
<protein>
    <recommendedName>
        <fullName evidence="2">Ku domain-containing protein</fullName>
    </recommendedName>
</protein>
<keyword evidence="1" id="KW-0238">DNA-binding</keyword>
<dbReference type="GO" id="GO:0003690">
    <property type="term" value="F:double-stranded DNA binding"/>
    <property type="evidence" value="ECO:0007669"/>
    <property type="project" value="TreeGrafter"/>
</dbReference>
<dbReference type="Gene3D" id="2.40.290.10">
    <property type="match status" value="1"/>
</dbReference>
<dbReference type="Proteomes" id="UP000784294">
    <property type="component" value="Unassembled WGS sequence"/>
</dbReference>
<dbReference type="GO" id="GO:0042162">
    <property type="term" value="F:telomeric DNA binding"/>
    <property type="evidence" value="ECO:0007669"/>
    <property type="project" value="TreeGrafter"/>
</dbReference>
<accession>A0A3S5BRW0</accession>
<reference evidence="3" key="1">
    <citation type="submission" date="2018-11" db="EMBL/GenBank/DDBJ databases">
        <authorList>
            <consortium name="Pathogen Informatics"/>
        </authorList>
    </citation>
    <scope>NUCLEOTIDE SEQUENCE</scope>
</reference>
<dbReference type="AlphaFoldDB" id="A0A3S5BRW0"/>
<dbReference type="OrthoDB" id="3249161at2759"/>
<dbReference type="PANTHER" id="PTHR12604">
    <property type="entry name" value="KU AUTOANTIGEN DNA HELICASE"/>
    <property type="match status" value="1"/>
</dbReference>
<dbReference type="InterPro" id="IPR006164">
    <property type="entry name" value="DNA_bd_Ku70/Ku80"/>
</dbReference>
<sequence>MLADIRHSLNGSSLIKSILRIFLLGFKPISTLHRHYHLRPAQFLYPDESNATGSTIWFSTLLIACLRRQLVAISLYTQRRHTAPRLVALLPQVNGFFR</sequence>
<dbReference type="EMBL" id="CAAALY010024620">
    <property type="protein sequence ID" value="VEL15445.1"/>
    <property type="molecule type" value="Genomic_DNA"/>
</dbReference>